<evidence type="ECO:0000313" key="2">
    <source>
        <dbReference type="WBParaSite" id="nRc.2.0.1.t43790-RA"/>
    </source>
</evidence>
<dbReference type="Proteomes" id="UP000887565">
    <property type="component" value="Unplaced"/>
</dbReference>
<reference evidence="2" key="1">
    <citation type="submission" date="2022-11" db="UniProtKB">
        <authorList>
            <consortium name="WormBaseParasite"/>
        </authorList>
    </citation>
    <scope>IDENTIFICATION</scope>
</reference>
<sequence>MTTAWNDFASRASYEPNWYLKLKHLCHALFNMLNYKLVETNPFDPY</sequence>
<proteinExistence type="predicted"/>
<protein>
    <submittedName>
        <fullName evidence="2">Uncharacterized protein</fullName>
    </submittedName>
</protein>
<keyword evidence="1" id="KW-1185">Reference proteome</keyword>
<name>A0A915L014_ROMCU</name>
<dbReference type="WBParaSite" id="nRc.2.0.1.t43790-RA">
    <property type="protein sequence ID" value="nRc.2.0.1.t43790-RA"/>
    <property type="gene ID" value="nRc.2.0.1.g43790"/>
</dbReference>
<organism evidence="1 2">
    <name type="scientific">Romanomermis culicivorax</name>
    <name type="common">Nematode worm</name>
    <dbReference type="NCBI Taxonomy" id="13658"/>
    <lineage>
        <taxon>Eukaryota</taxon>
        <taxon>Metazoa</taxon>
        <taxon>Ecdysozoa</taxon>
        <taxon>Nematoda</taxon>
        <taxon>Enoplea</taxon>
        <taxon>Dorylaimia</taxon>
        <taxon>Mermithida</taxon>
        <taxon>Mermithoidea</taxon>
        <taxon>Mermithidae</taxon>
        <taxon>Romanomermis</taxon>
    </lineage>
</organism>
<accession>A0A915L014</accession>
<evidence type="ECO:0000313" key="1">
    <source>
        <dbReference type="Proteomes" id="UP000887565"/>
    </source>
</evidence>
<dbReference type="AlphaFoldDB" id="A0A915L014"/>